<dbReference type="SUPFAM" id="SSF47616">
    <property type="entry name" value="GST C-terminal domain-like"/>
    <property type="match status" value="1"/>
</dbReference>
<dbReference type="InterPro" id="IPR053837">
    <property type="entry name" value="AIMP3/p18_C"/>
</dbReference>
<evidence type="ECO:0000259" key="1">
    <source>
        <dbReference type="PROSITE" id="PS50405"/>
    </source>
</evidence>
<evidence type="ECO:0000313" key="3">
    <source>
        <dbReference type="Proteomes" id="UP000507470"/>
    </source>
</evidence>
<dbReference type="GO" id="GO:0043517">
    <property type="term" value="P:positive regulation of DNA damage response, signal transduction by p53 class mediator"/>
    <property type="evidence" value="ECO:0007669"/>
    <property type="project" value="InterPro"/>
</dbReference>
<dbReference type="Proteomes" id="UP000507470">
    <property type="component" value="Unassembled WGS sequence"/>
</dbReference>
<dbReference type="AlphaFoldDB" id="A0A6J8CUY8"/>
<dbReference type="InterPro" id="IPR042450">
    <property type="entry name" value="EEF1E1"/>
</dbReference>
<reference evidence="2 3" key="1">
    <citation type="submission" date="2020-06" db="EMBL/GenBank/DDBJ databases">
        <authorList>
            <person name="Li R."/>
            <person name="Bekaert M."/>
        </authorList>
    </citation>
    <scope>NUCLEOTIDE SEQUENCE [LARGE SCALE GENOMIC DNA]</scope>
    <source>
        <strain evidence="3">wild</strain>
    </source>
</reference>
<protein>
    <submittedName>
        <fullName evidence="2">EEF1E1</fullName>
    </submittedName>
</protein>
<evidence type="ECO:0000313" key="2">
    <source>
        <dbReference type="EMBL" id="CAC5399239.1"/>
    </source>
</evidence>
<organism evidence="2 3">
    <name type="scientific">Mytilus coruscus</name>
    <name type="common">Sea mussel</name>
    <dbReference type="NCBI Taxonomy" id="42192"/>
    <lineage>
        <taxon>Eukaryota</taxon>
        <taxon>Metazoa</taxon>
        <taxon>Spiralia</taxon>
        <taxon>Lophotrochozoa</taxon>
        <taxon>Mollusca</taxon>
        <taxon>Bivalvia</taxon>
        <taxon>Autobranchia</taxon>
        <taxon>Pteriomorphia</taxon>
        <taxon>Mytilida</taxon>
        <taxon>Mytiloidea</taxon>
        <taxon>Mytilidae</taxon>
        <taxon>Mytilinae</taxon>
        <taxon>Mytilus</taxon>
    </lineage>
</organism>
<keyword evidence="3" id="KW-1185">Reference proteome</keyword>
<dbReference type="PROSITE" id="PS50405">
    <property type="entry name" value="GST_CTER"/>
    <property type="match status" value="1"/>
</dbReference>
<dbReference type="PANTHER" id="PTHR44490:SF1">
    <property type="entry name" value="EUKARYOTIC TRANSLATION ELONGATION FACTOR 1 EPSILON-1"/>
    <property type="match status" value="1"/>
</dbReference>
<dbReference type="GO" id="GO:0005737">
    <property type="term" value="C:cytoplasm"/>
    <property type="evidence" value="ECO:0007669"/>
    <property type="project" value="TreeGrafter"/>
</dbReference>
<accession>A0A6J8CUY8</accession>
<dbReference type="EMBL" id="CACVKT020005974">
    <property type="protein sequence ID" value="CAC5399239.1"/>
    <property type="molecule type" value="Genomic_DNA"/>
</dbReference>
<dbReference type="InterPro" id="IPR036282">
    <property type="entry name" value="Glutathione-S-Trfase_C_sf"/>
</dbReference>
<dbReference type="Pfam" id="PF21972">
    <property type="entry name" value="Arc1p_N_like"/>
    <property type="match status" value="1"/>
</dbReference>
<dbReference type="OrthoDB" id="19141at2759"/>
<gene>
    <name evidence="2" type="ORF">MCOR_33518</name>
</gene>
<dbReference type="GO" id="GO:0017101">
    <property type="term" value="C:aminoacyl-tRNA synthetase multienzyme complex"/>
    <property type="evidence" value="ECO:0007669"/>
    <property type="project" value="InterPro"/>
</dbReference>
<dbReference type="InterPro" id="IPR010987">
    <property type="entry name" value="Glutathione-S-Trfase_C-like"/>
</dbReference>
<sequence>MCRKLNVVTLVLKSTRSYRIFRNTPRFYLALDSHAEMNDLKSLATYLNVPVAKLSVDQKEKILVWKEKDGKTLRGLISIAKYLSRNSSHHKKFTGETIEERAAIDQWLEYRLNNIDRAQHEKDTSTFIKDINAYLEDKVYFVGHQLSLADFLLYYGLHNLFRDLTFYEKQKYMHLSRWFDNVQHAENVRQTQTLIPFQKNILYSGSAH</sequence>
<proteinExistence type="predicted"/>
<dbReference type="Gene3D" id="1.20.1050.10">
    <property type="match status" value="1"/>
</dbReference>
<dbReference type="CDD" id="cd10305">
    <property type="entry name" value="GST_C_AIMP3"/>
    <property type="match status" value="1"/>
</dbReference>
<name>A0A6J8CUY8_MYTCO</name>
<dbReference type="InterPro" id="IPR053836">
    <property type="entry name" value="Arc1-like_N"/>
</dbReference>
<dbReference type="GO" id="GO:0005634">
    <property type="term" value="C:nucleus"/>
    <property type="evidence" value="ECO:0007669"/>
    <property type="project" value="TreeGrafter"/>
</dbReference>
<dbReference type="PANTHER" id="PTHR44490">
    <property type="entry name" value="EUKARYOTIC TRANSLATION ELONGATION FACTOR 1 EPSILON-1"/>
    <property type="match status" value="1"/>
</dbReference>
<feature type="domain" description="GST C-terminal" evidence="1">
    <location>
        <begin position="55"/>
        <end position="202"/>
    </location>
</feature>